<dbReference type="EMBL" id="UOEV01000012">
    <property type="protein sequence ID" value="VAW31985.1"/>
    <property type="molecule type" value="Genomic_DNA"/>
</dbReference>
<dbReference type="GO" id="GO:0005840">
    <property type="term" value="C:ribosome"/>
    <property type="evidence" value="ECO:0007669"/>
    <property type="project" value="UniProtKB-KW"/>
</dbReference>
<dbReference type="SUPFAM" id="SSF54565">
    <property type="entry name" value="Ribosomal protein S16"/>
    <property type="match status" value="1"/>
</dbReference>
<sequence length="98" mass="10792">VGTYNPKTKAMTVDAERISSWVKNGAQLSPSLKNLLINKGIIEGKKINVLPKKRPIKKEEDEKKKEESSANEATEVKDEKEAPKVTESPEKETATATA</sequence>
<dbReference type="Pfam" id="PF00886">
    <property type="entry name" value="Ribosomal_S16"/>
    <property type="match status" value="1"/>
</dbReference>
<evidence type="ECO:0008006" key="5">
    <source>
        <dbReference type="Google" id="ProtNLM"/>
    </source>
</evidence>
<name>A0A3B0ULP3_9ZZZZ</name>
<proteinExistence type="predicted"/>
<feature type="compositionally biased region" description="Basic and acidic residues" evidence="3">
    <location>
        <begin position="57"/>
        <end position="98"/>
    </location>
</feature>
<protein>
    <recommendedName>
        <fullName evidence="5">SSU ribosomal protein S16p</fullName>
    </recommendedName>
</protein>
<dbReference type="InterPro" id="IPR000307">
    <property type="entry name" value="Ribosomal_bS16"/>
</dbReference>
<dbReference type="GO" id="GO:0006412">
    <property type="term" value="P:translation"/>
    <property type="evidence" value="ECO:0007669"/>
    <property type="project" value="InterPro"/>
</dbReference>
<dbReference type="GO" id="GO:0005737">
    <property type="term" value="C:cytoplasm"/>
    <property type="evidence" value="ECO:0007669"/>
    <property type="project" value="UniProtKB-ARBA"/>
</dbReference>
<dbReference type="GO" id="GO:1990904">
    <property type="term" value="C:ribonucleoprotein complex"/>
    <property type="evidence" value="ECO:0007669"/>
    <property type="project" value="UniProtKB-KW"/>
</dbReference>
<gene>
    <name evidence="4" type="ORF">MNBD_CPR01-288</name>
</gene>
<accession>A0A3B0ULP3</accession>
<evidence type="ECO:0000256" key="3">
    <source>
        <dbReference type="SAM" id="MobiDB-lite"/>
    </source>
</evidence>
<organism evidence="4">
    <name type="scientific">hydrothermal vent metagenome</name>
    <dbReference type="NCBI Taxonomy" id="652676"/>
    <lineage>
        <taxon>unclassified sequences</taxon>
        <taxon>metagenomes</taxon>
        <taxon>ecological metagenomes</taxon>
    </lineage>
</organism>
<reference evidence="4" key="1">
    <citation type="submission" date="2018-06" db="EMBL/GenBank/DDBJ databases">
        <authorList>
            <person name="Zhirakovskaya E."/>
        </authorList>
    </citation>
    <scope>NUCLEOTIDE SEQUENCE</scope>
</reference>
<dbReference type="GO" id="GO:0003735">
    <property type="term" value="F:structural constituent of ribosome"/>
    <property type="evidence" value="ECO:0007669"/>
    <property type="project" value="InterPro"/>
</dbReference>
<dbReference type="InterPro" id="IPR023803">
    <property type="entry name" value="Ribosomal_bS16_dom_sf"/>
</dbReference>
<evidence type="ECO:0000313" key="4">
    <source>
        <dbReference type="EMBL" id="VAW31985.1"/>
    </source>
</evidence>
<dbReference type="Gene3D" id="3.30.1320.10">
    <property type="match status" value="1"/>
</dbReference>
<evidence type="ECO:0000256" key="1">
    <source>
        <dbReference type="ARBA" id="ARBA00022980"/>
    </source>
</evidence>
<evidence type="ECO:0000256" key="2">
    <source>
        <dbReference type="ARBA" id="ARBA00023274"/>
    </source>
</evidence>
<feature type="region of interest" description="Disordered" evidence="3">
    <location>
        <begin position="48"/>
        <end position="98"/>
    </location>
</feature>
<keyword evidence="2" id="KW-0687">Ribonucleoprotein</keyword>
<keyword evidence="1" id="KW-0689">Ribosomal protein</keyword>
<feature type="non-terminal residue" evidence="4">
    <location>
        <position position="1"/>
    </location>
</feature>
<dbReference type="AlphaFoldDB" id="A0A3B0ULP3"/>